<feature type="region of interest" description="Disordered" evidence="1">
    <location>
        <begin position="265"/>
        <end position="382"/>
    </location>
</feature>
<feature type="region of interest" description="Disordered" evidence="1">
    <location>
        <begin position="12"/>
        <end position="43"/>
    </location>
</feature>
<dbReference type="EMBL" id="CP036426">
    <property type="protein sequence ID" value="QDV34465.1"/>
    <property type="molecule type" value="Genomic_DNA"/>
</dbReference>
<proteinExistence type="predicted"/>
<dbReference type="OrthoDB" id="69722at2"/>
<accession>A0A518H0T9</accession>
<feature type="compositionally biased region" description="Low complexity" evidence="1">
    <location>
        <begin position="310"/>
        <end position="321"/>
    </location>
</feature>
<evidence type="ECO:0000313" key="2">
    <source>
        <dbReference type="EMBL" id="QDV34465.1"/>
    </source>
</evidence>
<feature type="compositionally biased region" description="Low complexity" evidence="1">
    <location>
        <begin position="265"/>
        <end position="282"/>
    </location>
</feature>
<evidence type="ECO:0000256" key="1">
    <source>
        <dbReference type="SAM" id="MobiDB-lite"/>
    </source>
</evidence>
<protein>
    <submittedName>
        <fullName evidence="2">Uncharacterized protein</fullName>
    </submittedName>
</protein>
<reference evidence="2 3" key="1">
    <citation type="submission" date="2019-02" db="EMBL/GenBank/DDBJ databases">
        <title>Deep-cultivation of Planctomycetes and their phenomic and genomic characterization uncovers novel biology.</title>
        <authorList>
            <person name="Wiegand S."/>
            <person name="Jogler M."/>
            <person name="Boedeker C."/>
            <person name="Pinto D."/>
            <person name="Vollmers J."/>
            <person name="Rivas-Marin E."/>
            <person name="Kohn T."/>
            <person name="Peeters S.H."/>
            <person name="Heuer A."/>
            <person name="Rast P."/>
            <person name="Oberbeckmann S."/>
            <person name="Bunk B."/>
            <person name="Jeske O."/>
            <person name="Meyerdierks A."/>
            <person name="Storesund J.E."/>
            <person name="Kallscheuer N."/>
            <person name="Luecker S."/>
            <person name="Lage O.M."/>
            <person name="Pohl T."/>
            <person name="Merkel B.J."/>
            <person name="Hornburger P."/>
            <person name="Mueller R.-W."/>
            <person name="Bruemmer F."/>
            <person name="Labrenz M."/>
            <person name="Spormann A.M."/>
            <person name="Op den Camp H."/>
            <person name="Overmann J."/>
            <person name="Amann R."/>
            <person name="Jetten M.S.M."/>
            <person name="Mascher T."/>
            <person name="Medema M.H."/>
            <person name="Devos D.P."/>
            <person name="Kaster A.-K."/>
            <person name="Ovreas L."/>
            <person name="Rohde M."/>
            <person name="Galperin M.Y."/>
            <person name="Jogler C."/>
        </authorList>
    </citation>
    <scope>NUCLEOTIDE SEQUENCE [LARGE SCALE GENOMIC DNA]</scope>
    <source>
        <strain evidence="2 3">ElP</strain>
    </source>
</reference>
<dbReference type="KEGG" id="tpla:ElP_23540"/>
<feature type="compositionally biased region" description="Pro residues" evidence="1">
    <location>
        <begin position="322"/>
        <end position="332"/>
    </location>
</feature>
<name>A0A518H0T9_9BACT</name>
<sequence length="382" mass="41216">MASLKQTIANRINSLKSTGPRSAGGKERASRNATAHGLSRLPSTPPALMAKAIADRMAAWKGAYRPVGEAQEWHFEQFCAESVRLDACRFRILAARAEAAERVSESWDDDRSAEVAALAARLADAPEVIQPKLLQSRHGVLWLIERWGDVAAEVARLDGWTPENWFLALDLLGVPVEGRRHSGPWDLDPEDGTAGPGLELARSGVEALKARLEDYLDARDARHREAAEAGLDPDRCREVRLLERYAADARRQVARNRDELRRLQAEAARAPSAPAPSASGSPRPTPDGPPGPRPDRTARWPRPTPATVIPEPRSAPSSASPDPNPGPSPSPAPIVAEPGRVGAASPSRPSTAPAPLGDRFRERTAPGNRRARRALAAAARRS</sequence>
<gene>
    <name evidence="2" type="ORF">ElP_23540</name>
</gene>
<dbReference type="RefSeq" id="WP_145269365.1">
    <property type="nucleotide sequence ID" value="NZ_CP036426.1"/>
</dbReference>
<keyword evidence="3" id="KW-1185">Reference proteome</keyword>
<organism evidence="2 3">
    <name type="scientific">Tautonia plasticadhaerens</name>
    <dbReference type="NCBI Taxonomy" id="2527974"/>
    <lineage>
        <taxon>Bacteria</taxon>
        <taxon>Pseudomonadati</taxon>
        <taxon>Planctomycetota</taxon>
        <taxon>Planctomycetia</taxon>
        <taxon>Isosphaerales</taxon>
        <taxon>Isosphaeraceae</taxon>
        <taxon>Tautonia</taxon>
    </lineage>
</organism>
<dbReference type="AlphaFoldDB" id="A0A518H0T9"/>
<feature type="compositionally biased region" description="Pro residues" evidence="1">
    <location>
        <begin position="283"/>
        <end position="292"/>
    </location>
</feature>
<dbReference type="Proteomes" id="UP000317835">
    <property type="component" value="Chromosome"/>
</dbReference>
<feature type="compositionally biased region" description="Low complexity" evidence="1">
    <location>
        <begin position="343"/>
        <end position="355"/>
    </location>
</feature>
<evidence type="ECO:0000313" key="3">
    <source>
        <dbReference type="Proteomes" id="UP000317835"/>
    </source>
</evidence>